<keyword evidence="1" id="KW-0175">Coiled coil</keyword>
<organism evidence="2 3">
    <name type="scientific">Botryotinia fuckeliana (strain B05.10)</name>
    <name type="common">Noble rot fungus</name>
    <name type="synonym">Botrytis cinerea</name>
    <dbReference type="NCBI Taxonomy" id="332648"/>
    <lineage>
        <taxon>Eukaryota</taxon>
        <taxon>Fungi</taxon>
        <taxon>Dikarya</taxon>
        <taxon>Ascomycota</taxon>
        <taxon>Pezizomycotina</taxon>
        <taxon>Leotiomycetes</taxon>
        <taxon>Helotiales</taxon>
        <taxon>Sclerotiniaceae</taxon>
        <taxon>Botrytis</taxon>
    </lineage>
</organism>
<name>A0A384JJF8_BOTFB</name>
<reference evidence="2 3" key="1">
    <citation type="journal article" date="2011" name="PLoS Genet.">
        <title>Genomic analysis of the necrotrophic fungal pathogens Sclerotinia sclerotiorum and Botrytis cinerea.</title>
        <authorList>
            <person name="Amselem J."/>
            <person name="Cuomo C.A."/>
            <person name="van Kan J.A."/>
            <person name="Viaud M."/>
            <person name="Benito E.P."/>
            <person name="Couloux A."/>
            <person name="Coutinho P.M."/>
            <person name="de Vries R.P."/>
            <person name="Dyer P.S."/>
            <person name="Fillinger S."/>
            <person name="Fournier E."/>
            <person name="Gout L."/>
            <person name="Hahn M."/>
            <person name="Kohn L."/>
            <person name="Lapalu N."/>
            <person name="Plummer K.M."/>
            <person name="Pradier J.M."/>
            <person name="Quevillon E."/>
            <person name="Sharon A."/>
            <person name="Simon A."/>
            <person name="ten Have A."/>
            <person name="Tudzynski B."/>
            <person name="Tudzynski P."/>
            <person name="Wincker P."/>
            <person name="Andrew M."/>
            <person name="Anthouard V."/>
            <person name="Beever R.E."/>
            <person name="Beffa R."/>
            <person name="Benoit I."/>
            <person name="Bouzid O."/>
            <person name="Brault B."/>
            <person name="Chen Z."/>
            <person name="Choquer M."/>
            <person name="Collemare J."/>
            <person name="Cotton P."/>
            <person name="Danchin E.G."/>
            <person name="Da Silva C."/>
            <person name="Gautier A."/>
            <person name="Giraud C."/>
            <person name="Giraud T."/>
            <person name="Gonzalez C."/>
            <person name="Grossetete S."/>
            <person name="Guldener U."/>
            <person name="Henrissat B."/>
            <person name="Howlett B.J."/>
            <person name="Kodira C."/>
            <person name="Kretschmer M."/>
            <person name="Lappartient A."/>
            <person name="Leroch M."/>
            <person name="Levis C."/>
            <person name="Mauceli E."/>
            <person name="Neuveglise C."/>
            <person name="Oeser B."/>
            <person name="Pearson M."/>
            <person name="Poulain J."/>
            <person name="Poussereau N."/>
            <person name="Quesneville H."/>
            <person name="Rascle C."/>
            <person name="Schumacher J."/>
            <person name="Segurens B."/>
            <person name="Sexton A."/>
            <person name="Silva E."/>
            <person name="Sirven C."/>
            <person name="Soanes D.M."/>
            <person name="Talbot N.J."/>
            <person name="Templeton M."/>
            <person name="Yandava C."/>
            <person name="Yarden O."/>
            <person name="Zeng Q."/>
            <person name="Rollins J.A."/>
            <person name="Lebrun M.H."/>
            <person name="Dickman M."/>
        </authorList>
    </citation>
    <scope>NUCLEOTIDE SEQUENCE [LARGE SCALE GENOMIC DNA]</scope>
    <source>
        <strain evidence="2 3">B05.10</strain>
    </source>
</reference>
<feature type="coiled-coil region" evidence="1">
    <location>
        <begin position="27"/>
        <end position="68"/>
    </location>
</feature>
<keyword evidence="3" id="KW-1185">Reference proteome</keyword>
<evidence type="ECO:0000313" key="3">
    <source>
        <dbReference type="Proteomes" id="UP000001798"/>
    </source>
</evidence>
<dbReference type="Proteomes" id="UP000001798">
    <property type="component" value="Chromosome 6"/>
</dbReference>
<evidence type="ECO:0000256" key="1">
    <source>
        <dbReference type="SAM" id="Coils"/>
    </source>
</evidence>
<sequence length="295" mass="34445">MELVRHTDTITHEKIITNNPSLDNILNLAFEKKMEGMEADIEELKRGTEESKRDIELLKIDTEELKRDSEESKRVSDQIIERLERDKKKTYREKKQGYIGETVSMRNRLIRMTSSRVPLQQQQQNEPKWMAIARKKRNYSAHEPDLNTVLMLACEYPDFFDILFDTIYGVPKNETKLLLDADKTGENQVYNILDDRGSAFHNHYADTCVKPFNSWLSAVRGLQDIQSATMNKASSDHKSCVRKQKSEVQKLVREWDTAFKEDEAKRDTGNKKCQKIIWEDYLDRGLLPLIKESIG</sequence>
<accession>A0A384JJF8</accession>
<dbReference type="AlphaFoldDB" id="A0A384JJF8"/>
<gene>
    <name evidence="2" type="ORF">BCIN_06g02060</name>
</gene>
<reference evidence="2 3" key="3">
    <citation type="journal article" date="2017" name="Mol. Plant Pathol.">
        <title>A gapless genome sequence of the fungus Botrytis cinerea.</title>
        <authorList>
            <person name="Van Kan J.A."/>
            <person name="Stassen J.H."/>
            <person name="Mosbach A."/>
            <person name="Van Der Lee T.A."/>
            <person name="Faino L."/>
            <person name="Farmer A.D."/>
            <person name="Papasotiriou D.G."/>
            <person name="Zhou S."/>
            <person name="Seidl M.F."/>
            <person name="Cottam E."/>
            <person name="Edel D."/>
            <person name="Hahn M."/>
            <person name="Schwartz D.C."/>
            <person name="Dietrich R.A."/>
            <person name="Widdison S."/>
            <person name="Scalliet G."/>
        </authorList>
    </citation>
    <scope>NUCLEOTIDE SEQUENCE [LARGE SCALE GENOMIC DNA]</scope>
    <source>
        <strain evidence="2 3">B05.10</strain>
    </source>
</reference>
<dbReference type="OrthoDB" id="3519314at2759"/>
<dbReference type="EMBL" id="CP009810">
    <property type="protein sequence ID" value="ATZ50716.1"/>
    <property type="molecule type" value="Genomic_DNA"/>
</dbReference>
<dbReference type="VEuPathDB" id="FungiDB:Bcin06g02060"/>
<reference evidence="2 3" key="2">
    <citation type="journal article" date="2012" name="Eukaryot. Cell">
        <title>Genome update of Botrytis cinerea strains B05.10 and T4.</title>
        <authorList>
            <person name="Staats M."/>
            <person name="van Kan J.A."/>
        </authorList>
    </citation>
    <scope>NUCLEOTIDE SEQUENCE [LARGE SCALE GENOMIC DNA]</scope>
    <source>
        <strain evidence="2 3">B05.10</strain>
    </source>
</reference>
<dbReference type="GeneID" id="5441033"/>
<evidence type="ECO:0000313" key="2">
    <source>
        <dbReference type="EMBL" id="ATZ50716.1"/>
    </source>
</evidence>
<dbReference type="RefSeq" id="XP_024549159.1">
    <property type="nucleotide sequence ID" value="XM_024693372.1"/>
</dbReference>
<protein>
    <submittedName>
        <fullName evidence="2">Uncharacterized protein</fullName>
    </submittedName>
</protein>
<proteinExistence type="predicted"/>